<gene>
    <name evidence="2" type="ORF">CL6EHI_c00048</name>
</gene>
<feature type="signal peptide" evidence="1">
    <location>
        <begin position="1"/>
        <end position="16"/>
    </location>
</feature>
<feature type="chain" id="PRO_5008039906" description="Single tm domain protein" evidence="1">
    <location>
        <begin position="17"/>
        <end position="69"/>
    </location>
</feature>
<evidence type="ECO:0008006" key="4">
    <source>
        <dbReference type="Google" id="ProtNLM"/>
    </source>
</evidence>
<sequence length="69" mass="7579">MILFLLFYLLITIVSATPKADSVAMDLFMEPGGCLKLKGYPFMIEGLAIMAKKKMKNKILRKAKAAAGN</sequence>
<protein>
    <recommendedName>
        <fullName evidence="4">Single tm domain protein</fullName>
    </recommendedName>
</protein>
<keyword evidence="1" id="KW-0732">Signal</keyword>
<comment type="caution">
    <text evidence="2">The sequence shown here is derived from an EMBL/GenBank/DDBJ whole genome shotgun (WGS) entry which is preliminary data.</text>
</comment>
<proteinExistence type="predicted"/>
<evidence type="ECO:0000313" key="2">
    <source>
        <dbReference type="EMBL" id="GAT92844.1"/>
    </source>
</evidence>
<dbReference type="EMBL" id="BDEQ01000001">
    <property type="protein sequence ID" value="GAT92844.1"/>
    <property type="molecule type" value="Genomic_DNA"/>
</dbReference>
<name>A0A175JHA1_ENTHI</name>
<evidence type="ECO:0000313" key="3">
    <source>
        <dbReference type="Proteomes" id="UP000078387"/>
    </source>
</evidence>
<dbReference type="Proteomes" id="UP000078387">
    <property type="component" value="Unassembled WGS sequence"/>
</dbReference>
<organism evidence="2 3">
    <name type="scientific">Entamoeba histolytica</name>
    <dbReference type="NCBI Taxonomy" id="5759"/>
    <lineage>
        <taxon>Eukaryota</taxon>
        <taxon>Amoebozoa</taxon>
        <taxon>Evosea</taxon>
        <taxon>Archamoebae</taxon>
        <taxon>Mastigamoebida</taxon>
        <taxon>Entamoebidae</taxon>
        <taxon>Entamoeba</taxon>
    </lineage>
</organism>
<evidence type="ECO:0000256" key="1">
    <source>
        <dbReference type="SAM" id="SignalP"/>
    </source>
</evidence>
<dbReference type="AlphaFoldDB" id="A0A175JHA1"/>
<reference evidence="2 3" key="1">
    <citation type="submission" date="2016-05" db="EMBL/GenBank/DDBJ databases">
        <title>First whole genome sequencing of Entamoeba histolytica HM1:IMSS-clone-6.</title>
        <authorList>
            <person name="Mukherjee Avik.K."/>
            <person name="Izumyama S."/>
            <person name="Nakada-Tsukui K."/>
            <person name="Nozaki T."/>
        </authorList>
    </citation>
    <scope>NUCLEOTIDE SEQUENCE [LARGE SCALE GENOMIC DNA]</scope>
    <source>
        <strain evidence="2 3">HM1:IMSS clone 6</strain>
    </source>
</reference>
<accession>A0A175JHA1</accession>